<reference evidence="1" key="1">
    <citation type="submission" date="2021-08" db="EMBL/GenBank/DDBJ databases">
        <title>The first chromosome-level gecko genome reveals the dynamic sex chromosomes of Neotropical dwarf geckos (Sphaerodactylidae: Sphaerodactylus).</title>
        <authorList>
            <person name="Pinto B.J."/>
            <person name="Keating S.E."/>
            <person name="Gamble T."/>
        </authorList>
    </citation>
    <scope>NUCLEOTIDE SEQUENCE</scope>
    <source>
        <strain evidence="1">TG3544</strain>
    </source>
</reference>
<dbReference type="Proteomes" id="UP000827872">
    <property type="component" value="Linkage Group LG02"/>
</dbReference>
<proteinExistence type="predicted"/>
<organism evidence="1 2">
    <name type="scientific">Sphaerodactylus townsendi</name>
    <dbReference type="NCBI Taxonomy" id="933632"/>
    <lineage>
        <taxon>Eukaryota</taxon>
        <taxon>Metazoa</taxon>
        <taxon>Chordata</taxon>
        <taxon>Craniata</taxon>
        <taxon>Vertebrata</taxon>
        <taxon>Euteleostomi</taxon>
        <taxon>Lepidosauria</taxon>
        <taxon>Squamata</taxon>
        <taxon>Bifurcata</taxon>
        <taxon>Gekkota</taxon>
        <taxon>Sphaerodactylidae</taxon>
        <taxon>Sphaerodactylus</taxon>
    </lineage>
</organism>
<sequence length="111" mass="11761">MDGAMGGKNSNNGSNGGSCVDGGAAGDVLGGLGEGLPGGNPNDTSLTRVEETPSRSFYWERIGRTLSHRALWLGVIPTPQVEETEGGELLEIKRWEPLYVGRGQAREMAFL</sequence>
<dbReference type="EMBL" id="CM037615">
    <property type="protein sequence ID" value="KAH8014569.1"/>
    <property type="molecule type" value="Genomic_DNA"/>
</dbReference>
<protein>
    <submittedName>
        <fullName evidence="1">Uncharacterized protein</fullName>
    </submittedName>
</protein>
<evidence type="ECO:0000313" key="1">
    <source>
        <dbReference type="EMBL" id="KAH8014569.1"/>
    </source>
</evidence>
<comment type="caution">
    <text evidence="1">The sequence shown here is derived from an EMBL/GenBank/DDBJ whole genome shotgun (WGS) entry which is preliminary data.</text>
</comment>
<name>A0ACB8G5T1_9SAUR</name>
<keyword evidence="2" id="KW-1185">Reference proteome</keyword>
<gene>
    <name evidence="1" type="ORF">K3G42_030259</name>
</gene>
<evidence type="ECO:0000313" key="2">
    <source>
        <dbReference type="Proteomes" id="UP000827872"/>
    </source>
</evidence>
<accession>A0ACB8G5T1</accession>